<proteinExistence type="predicted"/>
<dbReference type="InterPro" id="IPR013974">
    <property type="entry name" value="SAF"/>
</dbReference>
<keyword evidence="3" id="KW-0969">Cilium</keyword>
<feature type="domain" description="SAF" evidence="2">
    <location>
        <begin position="69"/>
        <end position="134"/>
    </location>
</feature>
<protein>
    <submittedName>
        <fullName evidence="3">Flagellar biosynthesis protein FlgA</fullName>
    </submittedName>
</protein>
<keyword evidence="3" id="KW-0282">Flagellum</keyword>
<dbReference type="SMART" id="SM00858">
    <property type="entry name" value="SAF"/>
    <property type="match status" value="1"/>
</dbReference>
<evidence type="ECO:0000313" key="3">
    <source>
        <dbReference type="EMBL" id="NEG89398.1"/>
    </source>
</evidence>
<organism evidence="3 4">
    <name type="scientific">Bifidobacterium aerophilum</name>
    <dbReference type="NCBI Taxonomy" id="1798155"/>
    <lineage>
        <taxon>Bacteria</taxon>
        <taxon>Bacillati</taxon>
        <taxon>Actinomycetota</taxon>
        <taxon>Actinomycetes</taxon>
        <taxon>Bifidobacteriales</taxon>
        <taxon>Bifidobacteriaceae</taxon>
        <taxon>Bifidobacterium</taxon>
    </lineage>
</organism>
<comment type="caution">
    <text evidence="3">The sequence shown here is derived from an EMBL/GenBank/DDBJ whole genome shotgun (WGS) entry which is preliminary data.</text>
</comment>
<dbReference type="Proteomes" id="UP000469194">
    <property type="component" value="Unassembled WGS sequence"/>
</dbReference>
<keyword evidence="4" id="KW-1185">Reference proteome</keyword>
<dbReference type="CDD" id="cd11614">
    <property type="entry name" value="SAF_CpaB_FlgA_like"/>
    <property type="match status" value="1"/>
</dbReference>
<sequence length="245" mass="25471">MTRFGLRRRTSIRHHRGMMTDFFVGKAGRPGSLRRRRLMDALRRMMVAVCVGLAVFAALACVTGSVATRTVVIAAADIARGTAVDGSMLRLARMPAGDGSALHGAWASLEDLPGHGIAQVDIVAGQPVYGPMIRDQPTIPNGFTVIEVRLASDADALMAGDEIALASAAGCDDADKDEDSGRTDGDDASHPSCVLVERALVMGQSPKASAAGYATDATAALAMPPEDALRVMSSQEAGAIIAVAR</sequence>
<reference evidence="3 4" key="1">
    <citation type="submission" date="2019-10" db="EMBL/GenBank/DDBJ databases">
        <title>Bifidobacterium from non-human primates.</title>
        <authorList>
            <person name="Modesto M."/>
        </authorList>
    </citation>
    <scope>NUCLEOTIDE SEQUENCE [LARGE SCALE GENOMIC DNA]</scope>
    <source>
        <strain evidence="3 4">TRE17</strain>
    </source>
</reference>
<dbReference type="AlphaFoldDB" id="A0A6N9Z476"/>
<name>A0A6N9Z476_9BIFI</name>
<feature type="region of interest" description="Disordered" evidence="1">
    <location>
        <begin position="170"/>
        <end position="190"/>
    </location>
</feature>
<accession>A0A6N9Z476</accession>
<gene>
    <name evidence="3" type="ORF">GFD25_05220</name>
</gene>
<evidence type="ECO:0000313" key="4">
    <source>
        <dbReference type="Proteomes" id="UP000469194"/>
    </source>
</evidence>
<dbReference type="EMBL" id="WHZW01000009">
    <property type="protein sequence ID" value="NEG89398.1"/>
    <property type="molecule type" value="Genomic_DNA"/>
</dbReference>
<evidence type="ECO:0000259" key="2">
    <source>
        <dbReference type="SMART" id="SM00858"/>
    </source>
</evidence>
<feature type="compositionally biased region" description="Basic and acidic residues" evidence="1">
    <location>
        <begin position="179"/>
        <end position="189"/>
    </location>
</feature>
<dbReference type="Pfam" id="PF08666">
    <property type="entry name" value="SAF"/>
    <property type="match status" value="1"/>
</dbReference>
<keyword evidence="3" id="KW-0966">Cell projection</keyword>
<evidence type="ECO:0000256" key="1">
    <source>
        <dbReference type="SAM" id="MobiDB-lite"/>
    </source>
</evidence>